<organism evidence="3 4">
    <name type="scientific">Larsenimonas rhizosphaerae</name>
    <dbReference type="NCBI Taxonomy" id="2944682"/>
    <lineage>
        <taxon>Bacteria</taxon>
        <taxon>Pseudomonadati</taxon>
        <taxon>Pseudomonadota</taxon>
        <taxon>Gammaproteobacteria</taxon>
        <taxon>Oceanospirillales</taxon>
        <taxon>Halomonadaceae</taxon>
        <taxon>Larsenimonas</taxon>
    </lineage>
</organism>
<dbReference type="GO" id="GO:0005886">
    <property type="term" value="C:plasma membrane"/>
    <property type="evidence" value="ECO:0007669"/>
    <property type="project" value="TreeGrafter"/>
</dbReference>
<evidence type="ECO:0000313" key="3">
    <source>
        <dbReference type="EMBL" id="MCX2525209.1"/>
    </source>
</evidence>
<reference evidence="3" key="1">
    <citation type="submission" date="2022-11" db="EMBL/GenBank/DDBJ databases">
        <title>Larsenimonas rhizosphaerae sp. nov., isolated from a tidal mudflat.</title>
        <authorList>
            <person name="Lee S.D."/>
            <person name="Kim I.S."/>
        </authorList>
    </citation>
    <scope>NUCLEOTIDE SEQUENCE</scope>
    <source>
        <strain evidence="3">GH2-1</strain>
    </source>
</reference>
<protein>
    <submittedName>
        <fullName evidence="3">AsmA family protein</fullName>
    </submittedName>
</protein>
<sequence length="777" mass="82897">MKALFRILLAAVGALALLLVCGVVYVTTFLDPNDLKPRLAEAVKAQTGLELSLDGPLSWSFYPHLGVSIEDASARLPNAGAGSTPFASVEKADVEVDFSSLLVGDVSVDGINVSGLQLDLERDGTGRGNWEQIVDHMAKTRGTLSNDKERPKKPVSPSRAADQPLGIDIASLAINGGRVHYSDAASGANYTLSELDLKGANVVPGQFFPLSMAFDLESTSPAFVTHVSLKSRVRADLANSSYTLENLVANTTSRYPELSGDREQSLDLAVARVSADPGQQIYQVDGVSLDGEAYLPRSGDNAIPVGLDFSARADLQKGTASVSDLSLTSDNDFRLVGHLALTGLDKAPAYEGQVTLAPFNLRKWLEQHAGATLASADNQALTRIALDSPIKGDMNTLMLSGLDVSLDDQNFNGQAAMGLDGRRIALTLAGQSFDLDRYLAPVAAKEEKTASLKHLLVSPAYAAVEESALVPVDWLRQAALKLSLSINQMTAKQLSLGNVSLLVEGSKGQHALKHLSADLYGGKALIKGGLDVRKAPIQWRMTDTLEGVKLEPLLADALQKTAPIKGTLAMNGTFTSQTNQRDSLLNNLDGRTQFKVTDGALLGQNLSQRMCQVVAAVSSSTSAREWADNTPFDALSGTFVIKNGIAHNDDFRLDIPGIRFSGAGEANLPTSRFDYAINAGFINTADPAACKVSDKFQKVDFPLHCQGAFSDEPGSWCSFDRNGFQASLAGLAGSEVKRKLQKEVERGLGDKTRQRINDKLGEGAAQELKNAINGLFK</sequence>
<evidence type="ECO:0000313" key="4">
    <source>
        <dbReference type="Proteomes" id="UP001165678"/>
    </source>
</evidence>
<dbReference type="Proteomes" id="UP001165678">
    <property type="component" value="Unassembled WGS sequence"/>
</dbReference>
<evidence type="ECO:0000256" key="1">
    <source>
        <dbReference type="SAM" id="MobiDB-lite"/>
    </source>
</evidence>
<dbReference type="RefSeq" id="WP_265896755.1">
    <property type="nucleotide sequence ID" value="NZ_JAPIVE010000004.1"/>
</dbReference>
<dbReference type="AlphaFoldDB" id="A0AA41ZJ65"/>
<evidence type="ECO:0000259" key="2">
    <source>
        <dbReference type="Pfam" id="PF05170"/>
    </source>
</evidence>
<dbReference type="PANTHER" id="PTHR30441">
    <property type="entry name" value="DUF748 DOMAIN-CONTAINING PROTEIN"/>
    <property type="match status" value="1"/>
</dbReference>
<name>A0AA41ZJ65_9GAMM</name>
<accession>A0AA41ZJ65</accession>
<dbReference type="GO" id="GO:0090313">
    <property type="term" value="P:regulation of protein targeting to membrane"/>
    <property type="evidence" value="ECO:0007669"/>
    <property type="project" value="TreeGrafter"/>
</dbReference>
<gene>
    <name evidence="3" type="ORF">OQ287_13265</name>
</gene>
<dbReference type="EMBL" id="JAPIVE010000004">
    <property type="protein sequence ID" value="MCX2525209.1"/>
    <property type="molecule type" value="Genomic_DNA"/>
</dbReference>
<proteinExistence type="predicted"/>
<dbReference type="Pfam" id="PF05170">
    <property type="entry name" value="AsmA"/>
    <property type="match status" value="1"/>
</dbReference>
<feature type="domain" description="AsmA" evidence="2">
    <location>
        <begin position="1"/>
        <end position="650"/>
    </location>
</feature>
<dbReference type="PANTHER" id="PTHR30441:SF4">
    <property type="entry name" value="PROTEIN ASMA"/>
    <property type="match status" value="1"/>
</dbReference>
<keyword evidence="4" id="KW-1185">Reference proteome</keyword>
<dbReference type="InterPro" id="IPR052894">
    <property type="entry name" value="AsmA-related"/>
</dbReference>
<feature type="region of interest" description="Disordered" evidence="1">
    <location>
        <begin position="140"/>
        <end position="161"/>
    </location>
</feature>
<dbReference type="InterPro" id="IPR007844">
    <property type="entry name" value="AsmA"/>
</dbReference>
<comment type="caution">
    <text evidence="3">The sequence shown here is derived from an EMBL/GenBank/DDBJ whole genome shotgun (WGS) entry which is preliminary data.</text>
</comment>